<protein>
    <recommendedName>
        <fullName evidence="4">Integrase</fullName>
    </recommendedName>
</protein>
<dbReference type="InterPro" id="IPR024965">
    <property type="entry name" value="Putative_integrase"/>
</dbReference>
<accession>A0A1R1I317</accession>
<reference evidence="2 3" key="1">
    <citation type="submission" date="2016-10" db="EMBL/GenBank/DDBJ databases">
        <title>Alkaliphiles isolated from bioreactors.</title>
        <authorList>
            <person name="Salah Z."/>
            <person name="Rout S.P."/>
            <person name="Humphreys P.N."/>
        </authorList>
    </citation>
    <scope>NUCLEOTIDE SEQUENCE [LARGE SCALE GENOMIC DNA]</scope>
    <source>
        <strain evidence="2 3">ZS02</strain>
    </source>
</reference>
<dbReference type="STRING" id="418702.BJN45_13160"/>
<proteinExistence type="predicted"/>
<evidence type="ECO:0000313" key="3">
    <source>
        <dbReference type="Proteomes" id="UP000187526"/>
    </source>
</evidence>
<evidence type="ECO:0000313" key="2">
    <source>
        <dbReference type="EMBL" id="OMG53168.1"/>
    </source>
</evidence>
<organism evidence="2 3">
    <name type="scientific">Azonexus hydrophilus</name>
    <dbReference type="NCBI Taxonomy" id="418702"/>
    <lineage>
        <taxon>Bacteria</taxon>
        <taxon>Pseudomonadati</taxon>
        <taxon>Pseudomonadota</taxon>
        <taxon>Betaproteobacteria</taxon>
        <taxon>Rhodocyclales</taxon>
        <taxon>Azonexaceae</taxon>
        <taxon>Azonexus</taxon>
    </lineage>
</organism>
<keyword evidence="1" id="KW-0175">Coiled coil</keyword>
<feature type="coiled-coil region" evidence="1">
    <location>
        <begin position="752"/>
        <end position="779"/>
    </location>
</feature>
<dbReference type="EMBL" id="MTHD01000004">
    <property type="protein sequence ID" value="OMG53168.1"/>
    <property type="molecule type" value="Genomic_DNA"/>
</dbReference>
<sequence>MPRKGRKKTVEKFDPEFRFLLDLDPALEGWRARAAEYWAGMPWKSSNKQSALGAFLVTYLHGQGMHTLSAEEFLARDGALPALDPVLGLELITKKEAQKKHDAVSDFLDWLLRQKLSVLDADGHRLVPPHLANPFPRRAVKMHGKTSDLSFAHVLLIDPRLEDWRSLAAEWLKDQKTCVDAVRKALDRFLIHYIHGQNLERNYGRFLLRETEKPDFAQVTVSAKREGTQTLQAADVDYNNMITDFLDWVLANKLGDPETGEWDRSRFHNPIQRLALSGLPKNTQSDKASLSIRYIRELRGMLAEGRNFGDWKWAQQAMEGGRHGGDWFVVDPTIIDPKDPDCVAHQRAASKYEMETKGYPAEVWEMWSPVRAVALYIKLELPLRTFQVRMLDSGEADTWRYIHAPGGGGFVHNHRPLATGSEKRPYQRGVFHRSANEKEAGLYINTNKTADINKAENEKGYVIPWANDEVLYWLEKLRNWQERYNPITAPTPWAELERKHFGRTPPHPEVLAQRGSACFLFRDPTDGEGEKPLDDWSLVPIWYKLLAKLGQRCAERGETLDNGTPLHFVNHDSDTGTFFPLHALRVSLISYFILDLKLPIAVVSKMIAGHATIIMTLYYTKFGKAYMREVLSEAEKNELEAEQANHRRFLLDATFEQVTQRFAYVSEDAVQAVLRNKTAAAFVFDDKGICPNGATLCDVGGEKLRPGSTQSDYAPTPGFPQERNCVCCRFFLTGPAFLPGLIAHFNTVSEKTHRQSNRYNTLQDKLTSLENQQLEAERDERPFLRVREFDQLNKYAEAEALILNKYMNDLQATNHLIQRSIQIAEDKTTGGVKLVAKGSMADLKVGFIESQSVLHQLEVVCENAVIYPEIDADFATIRRSQMLDAMLRYNRMDPVLIYLDQEEQLLVGNAVMQLIQARTGSIKDALPYAECLLKLKEIGLLKDQVLNEIALVKAQVLIDHAKTTRTLAPPKEDSHDDAP</sequence>
<evidence type="ECO:0000256" key="1">
    <source>
        <dbReference type="SAM" id="Coils"/>
    </source>
</evidence>
<dbReference type="OrthoDB" id="2077978at2"/>
<name>A0A1R1I317_9RHOO</name>
<keyword evidence="3" id="KW-1185">Reference proteome</keyword>
<evidence type="ECO:0008006" key="4">
    <source>
        <dbReference type="Google" id="ProtNLM"/>
    </source>
</evidence>
<comment type="caution">
    <text evidence="2">The sequence shown here is derived from an EMBL/GenBank/DDBJ whole genome shotgun (WGS) entry which is preliminary data.</text>
</comment>
<dbReference type="Pfam" id="PF13009">
    <property type="entry name" value="Integrase_2"/>
    <property type="match status" value="2"/>
</dbReference>
<gene>
    <name evidence="2" type="ORF">BJN45_13160</name>
</gene>
<dbReference type="Proteomes" id="UP000187526">
    <property type="component" value="Unassembled WGS sequence"/>
</dbReference>
<dbReference type="AlphaFoldDB" id="A0A1R1I317"/>
<dbReference type="RefSeq" id="WP_076095944.1">
    <property type="nucleotide sequence ID" value="NZ_MTHD01000004.1"/>
</dbReference>